<protein>
    <submittedName>
        <fullName evidence="1">Histidine phosphatase superfamily</fullName>
    </submittedName>
</protein>
<dbReference type="SMART" id="SM00855">
    <property type="entry name" value="PGAM"/>
    <property type="match status" value="1"/>
</dbReference>
<dbReference type="InterPro" id="IPR029033">
    <property type="entry name" value="His_PPase_superfam"/>
</dbReference>
<dbReference type="GO" id="GO:0005737">
    <property type="term" value="C:cytoplasm"/>
    <property type="evidence" value="ECO:0007669"/>
    <property type="project" value="TreeGrafter"/>
</dbReference>
<dbReference type="PANTHER" id="PTHR48100">
    <property type="entry name" value="BROAD-SPECIFICITY PHOSPHATASE YOR283W-RELATED"/>
    <property type="match status" value="1"/>
</dbReference>
<dbReference type="InterPro" id="IPR050275">
    <property type="entry name" value="PGM_Phosphatase"/>
</dbReference>
<accession>A0AAD6U117</accession>
<evidence type="ECO:0000313" key="2">
    <source>
        <dbReference type="Proteomes" id="UP001222325"/>
    </source>
</evidence>
<dbReference type="EMBL" id="JARJCN010000035">
    <property type="protein sequence ID" value="KAJ7085204.1"/>
    <property type="molecule type" value="Genomic_DNA"/>
</dbReference>
<proteinExistence type="predicted"/>
<name>A0AAD6U117_9AGAR</name>
<dbReference type="AlphaFoldDB" id="A0AAD6U117"/>
<dbReference type="Proteomes" id="UP001222325">
    <property type="component" value="Unassembled WGS sequence"/>
</dbReference>
<dbReference type="GO" id="GO:0016791">
    <property type="term" value="F:phosphatase activity"/>
    <property type="evidence" value="ECO:0007669"/>
    <property type="project" value="TreeGrafter"/>
</dbReference>
<sequence length="272" mass="30247">MFSYQALPGYFAQDKPQANPGVIGAVPARFGLLDASDARWTDLIAELRDLNAKTENAYYKLVLFGRHGQGYHNVAEEKYGTQAWDDYWAKLDGDGELTWGPDPELTAVGKEQAASVNEAWKAEVHAHMPLPDRLYCSPMTRALQTNAITFVDVSRARPVILENCREEYGEHACDKRRTRTYLRDTFPHFDVEAGLAEEDELWDAAARETAEHASARARTVLDRIFRDDAEALFVSVTAHGGIINGFLRALGRPKYPLPTGGVLPVVVKATVV</sequence>
<evidence type="ECO:0000313" key="1">
    <source>
        <dbReference type="EMBL" id="KAJ7085204.1"/>
    </source>
</evidence>
<organism evidence="1 2">
    <name type="scientific">Mycena belliarum</name>
    <dbReference type="NCBI Taxonomy" id="1033014"/>
    <lineage>
        <taxon>Eukaryota</taxon>
        <taxon>Fungi</taxon>
        <taxon>Dikarya</taxon>
        <taxon>Basidiomycota</taxon>
        <taxon>Agaricomycotina</taxon>
        <taxon>Agaricomycetes</taxon>
        <taxon>Agaricomycetidae</taxon>
        <taxon>Agaricales</taxon>
        <taxon>Marasmiineae</taxon>
        <taxon>Mycenaceae</taxon>
        <taxon>Mycena</taxon>
    </lineage>
</organism>
<dbReference type="PANTHER" id="PTHR48100:SF1">
    <property type="entry name" value="HISTIDINE PHOSPHATASE FAMILY PROTEIN-RELATED"/>
    <property type="match status" value="1"/>
</dbReference>
<dbReference type="InterPro" id="IPR013078">
    <property type="entry name" value="His_Pase_superF_clade-1"/>
</dbReference>
<dbReference type="Gene3D" id="3.40.50.1240">
    <property type="entry name" value="Phosphoglycerate mutase-like"/>
    <property type="match status" value="1"/>
</dbReference>
<keyword evidence="2" id="KW-1185">Reference proteome</keyword>
<dbReference type="Pfam" id="PF00300">
    <property type="entry name" value="His_Phos_1"/>
    <property type="match status" value="1"/>
</dbReference>
<gene>
    <name evidence="1" type="ORF">B0H15DRAFT_847398</name>
</gene>
<dbReference type="SUPFAM" id="SSF53254">
    <property type="entry name" value="Phosphoglycerate mutase-like"/>
    <property type="match status" value="1"/>
</dbReference>
<reference evidence="1" key="1">
    <citation type="submission" date="2023-03" db="EMBL/GenBank/DDBJ databases">
        <title>Massive genome expansion in bonnet fungi (Mycena s.s.) driven by repeated elements and novel gene families across ecological guilds.</title>
        <authorList>
            <consortium name="Lawrence Berkeley National Laboratory"/>
            <person name="Harder C.B."/>
            <person name="Miyauchi S."/>
            <person name="Viragh M."/>
            <person name="Kuo A."/>
            <person name="Thoen E."/>
            <person name="Andreopoulos B."/>
            <person name="Lu D."/>
            <person name="Skrede I."/>
            <person name="Drula E."/>
            <person name="Henrissat B."/>
            <person name="Morin E."/>
            <person name="Kohler A."/>
            <person name="Barry K."/>
            <person name="LaButti K."/>
            <person name="Morin E."/>
            <person name="Salamov A."/>
            <person name="Lipzen A."/>
            <person name="Mereny Z."/>
            <person name="Hegedus B."/>
            <person name="Baldrian P."/>
            <person name="Stursova M."/>
            <person name="Weitz H."/>
            <person name="Taylor A."/>
            <person name="Grigoriev I.V."/>
            <person name="Nagy L.G."/>
            <person name="Martin F."/>
            <person name="Kauserud H."/>
        </authorList>
    </citation>
    <scope>NUCLEOTIDE SEQUENCE</scope>
    <source>
        <strain evidence="1">CBHHK173m</strain>
    </source>
</reference>
<dbReference type="CDD" id="cd07067">
    <property type="entry name" value="HP_PGM_like"/>
    <property type="match status" value="1"/>
</dbReference>
<comment type="caution">
    <text evidence="1">The sequence shown here is derived from an EMBL/GenBank/DDBJ whole genome shotgun (WGS) entry which is preliminary data.</text>
</comment>